<dbReference type="Gene3D" id="1.20.1250.20">
    <property type="entry name" value="MFS general substrate transporter like domains"/>
    <property type="match status" value="1"/>
</dbReference>
<evidence type="ECO:0000259" key="6">
    <source>
        <dbReference type="PROSITE" id="PS50850"/>
    </source>
</evidence>
<reference evidence="7" key="1">
    <citation type="journal article" date="2023" name="Mol. Phylogenet. Evol.">
        <title>Genome-scale phylogeny and comparative genomics of the fungal order Sordariales.</title>
        <authorList>
            <person name="Hensen N."/>
            <person name="Bonometti L."/>
            <person name="Westerberg I."/>
            <person name="Brannstrom I.O."/>
            <person name="Guillou S."/>
            <person name="Cros-Aarteil S."/>
            <person name="Calhoun S."/>
            <person name="Haridas S."/>
            <person name="Kuo A."/>
            <person name="Mondo S."/>
            <person name="Pangilinan J."/>
            <person name="Riley R."/>
            <person name="LaButti K."/>
            <person name="Andreopoulos B."/>
            <person name="Lipzen A."/>
            <person name="Chen C."/>
            <person name="Yan M."/>
            <person name="Daum C."/>
            <person name="Ng V."/>
            <person name="Clum A."/>
            <person name="Steindorff A."/>
            <person name="Ohm R.A."/>
            <person name="Martin F."/>
            <person name="Silar P."/>
            <person name="Natvig D.O."/>
            <person name="Lalanne C."/>
            <person name="Gautier V."/>
            <person name="Ament-Velasquez S.L."/>
            <person name="Kruys A."/>
            <person name="Hutchinson M.I."/>
            <person name="Powell A.J."/>
            <person name="Barry K."/>
            <person name="Miller A.N."/>
            <person name="Grigoriev I.V."/>
            <person name="Debuchy R."/>
            <person name="Gladieux P."/>
            <person name="Hiltunen Thoren M."/>
            <person name="Johannesson H."/>
        </authorList>
    </citation>
    <scope>NUCLEOTIDE SEQUENCE</scope>
    <source>
        <strain evidence="7">CBS 333.67</strain>
    </source>
</reference>
<dbReference type="InterPro" id="IPR020846">
    <property type="entry name" value="MFS_dom"/>
</dbReference>
<proteinExistence type="predicted"/>
<dbReference type="Pfam" id="PF07690">
    <property type="entry name" value="MFS_1"/>
    <property type="match status" value="1"/>
</dbReference>
<feature type="transmembrane region" description="Helical" evidence="5">
    <location>
        <begin position="390"/>
        <end position="409"/>
    </location>
</feature>
<feature type="transmembrane region" description="Helical" evidence="5">
    <location>
        <begin position="322"/>
        <end position="344"/>
    </location>
</feature>
<dbReference type="SUPFAM" id="SSF103473">
    <property type="entry name" value="MFS general substrate transporter"/>
    <property type="match status" value="1"/>
</dbReference>
<feature type="transmembrane region" description="Helical" evidence="5">
    <location>
        <begin position="282"/>
        <end position="301"/>
    </location>
</feature>
<evidence type="ECO:0000256" key="2">
    <source>
        <dbReference type="ARBA" id="ARBA00022692"/>
    </source>
</evidence>
<keyword evidence="2 5" id="KW-0812">Transmembrane</keyword>
<keyword evidence="8" id="KW-1185">Reference proteome</keyword>
<evidence type="ECO:0000256" key="3">
    <source>
        <dbReference type="ARBA" id="ARBA00022989"/>
    </source>
</evidence>
<feature type="transmembrane region" description="Helical" evidence="5">
    <location>
        <begin position="214"/>
        <end position="235"/>
    </location>
</feature>
<dbReference type="RefSeq" id="XP_062726860.1">
    <property type="nucleotide sequence ID" value="XM_062865341.1"/>
</dbReference>
<reference evidence="7" key="2">
    <citation type="submission" date="2023-06" db="EMBL/GenBank/DDBJ databases">
        <authorList>
            <consortium name="Lawrence Berkeley National Laboratory"/>
            <person name="Mondo S.J."/>
            <person name="Hensen N."/>
            <person name="Bonometti L."/>
            <person name="Westerberg I."/>
            <person name="Brannstrom I.O."/>
            <person name="Guillou S."/>
            <person name="Cros-Aarteil S."/>
            <person name="Calhoun S."/>
            <person name="Haridas S."/>
            <person name="Kuo A."/>
            <person name="Pangilinan J."/>
            <person name="Riley R."/>
            <person name="Labutti K."/>
            <person name="Andreopoulos B."/>
            <person name="Lipzen A."/>
            <person name="Chen C."/>
            <person name="Yanf M."/>
            <person name="Daum C."/>
            <person name="Ng V."/>
            <person name="Clum A."/>
            <person name="Steindorff A."/>
            <person name="Ohm R."/>
            <person name="Martin F."/>
            <person name="Silar P."/>
            <person name="Natvig D."/>
            <person name="Lalanne C."/>
            <person name="Gautier V."/>
            <person name="Ament-Velasquez S.L."/>
            <person name="Kruys A."/>
            <person name="Hutchinson M.I."/>
            <person name="Powell A.J."/>
            <person name="Barry K."/>
            <person name="Miller A.N."/>
            <person name="Grigoriev I.V."/>
            <person name="Debuchy R."/>
            <person name="Gladieux P."/>
            <person name="Thoren M.H."/>
            <person name="Johannesson H."/>
        </authorList>
    </citation>
    <scope>NUCLEOTIDE SEQUENCE</scope>
    <source>
        <strain evidence="7">CBS 333.67</strain>
    </source>
</reference>
<dbReference type="InterPro" id="IPR011701">
    <property type="entry name" value="MFS"/>
</dbReference>
<dbReference type="PANTHER" id="PTHR23501:SF195">
    <property type="entry name" value="PEP5"/>
    <property type="match status" value="1"/>
</dbReference>
<evidence type="ECO:0000256" key="4">
    <source>
        <dbReference type="ARBA" id="ARBA00023136"/>
    </source>
</evidence>
<dbReference type="GeneID" id="87884170"/>
<dbReference type="PROSITE" id="PS50850">
    <property type="entry name" value="MFS"/>
    <property type="match status" value="1"/>
</dbReference>
<feature type="transmembrane region" description="Helical" evidence="5">
    <location>
        <begin position="364"/>
        <end position="383"/>
    </location>
</feature>
<name>A0AAJ0H3Z2_9PEZI</name>
<evidence type="ECO:0000256" key="5">
    <source>
        <dbReference type="SAM" id="Phobius"/>
    </source>
</evidence>
<feature type="transmembrane region" description="Helical" evidence="5">
    <location>
        <begin position="90"/>
        <end position="110"/>
    </location>
</feature>
<feature type="transmembrane region" description="Helical" evidence="5">
    <location>
        <begin position="56"/>
        <end position="84"/>
    </location>
</feature>
<protein>
    <submittedName>
        <fullName evidence="7">Major facilitator superfamily domain-containing protein</fullName>
    </submittedName>
</protein>
<keyword evidence="3 5" id="KW-1133">Transmembrane helix</keyword>
<organism evidence="7 8">
    <name type="scientific">Chaetomium strumarium</name>
    <dbReference type="NCBI Taxonomy" id="1170767"/>
    <lineage>
        <taxon>Eukaryota</taxon>
        <taxon>Fungi</taxon>
        <taxon>Dikarya</taxon>
        <taxon>Ascomycota</taxon>
        <taxon>Pezizomycotina</taxon>
        <taxon>Sordariomycetes</taxon>
        <taxon>Sordariomycetidae</taxon>
        <taxon>Sordariales</taxon>
        <taxon>Chaetomiaceae</taxon>
        <taxon>Chaetomium</taxon>
    </lineage>
</organism>
<feature type="transmembrane region" description="Helical" evidence="5">
    <location>
        <begin position="179"/>
        <end position="202"/>
    </location>
</feature>
<sequence length="591" mass="62529">MPRDTEDGKQVDADHIEARVIGQAQHSPHGRTDRIVPMEEEAHQGDMHINLGWRSWLVVFITCFAIMAQVYVVVAAGSVIAFIIRDVGDGSLAGWIIQGPLLMQSVLSPIVGRLSDVLDRKALATVPPLIAFAGAVVSARATSMNMLIGGGILIGATLSTISIVQAIPSEILPLKYRALANGFAFVGGAVGGIVGGIGAGAVTNVDADGWRYIFWMQAAFHGATALGLFAFYWPAKVERPRSTLKELVWSCDPVGSLLFITSATLMLLALDWAAGTYEWSDAHVAAPLAVGVVLLVAFGLYEWKGRTDGLVAHIFFHRDANFALSVFAFAVEGWIFYSAVNAITPQLVLNLGYETNAWDISIRQLSYSLTTLAFSLVVTWWSTRFKDLKTPLLVTWIFFLVVTICYAAFQPHWNHAQIGFNIVAGIGQSGPLTLLVACVQFSAPHAFLSTATGLAFSARAIGGAFGSAVLDAIINGRLASHYAPAVGAAATAAGLPGDSVPALLAALAAGTVGGDSGVVVDGATDAVWAAAVAESRLQYAAAYRLAWASIIPFVVLATVAIVCMRGVGELMTEKVEATVERVTDTAEEKAV</sequence>
<dbReference type="EMBL" id="JAUDZG010000001">
    <property type="protein sequence ID" value="KAK3311080.1"/>
    <property type="molecule type" value="Genomic_DNA"/>
</dbReference>
<dbReference type="Proteomes" id="UP001273166">
    <property type="component" value="Unassembled WGS sequence"/>
</dbReference>
<dbReference type="PANTHER" id="PTHR23501">
    <property type="entry name" value="MAJOR FACILITATOR SUPERFAMILY"/>
    <property type="match status" value="1"/>
</dbReference>
<feature type="transmembrane region" description="Helical" evidence="5">
    <location>
        <begin position="147"/>
        <end position="167"/>
    </location>
</feature>
<dbReference type="InterPro" id="IPR036259">
    <property type="entry name" value="MFS_trans_sf"/>
</dbReference>
<gene>
    <name evidence="7" type="ORF">B0T15DRAFT_408599</name>
</gene>
<feature type="domain" description="Major facilitator superfamily (MFS) profile" evidence="6">
    <location>
        <begin position="55"/>
        <end position="575"/>
    </location>
</feature>
<feature type="transmembrane region" description="Helical" evidence="5">
    <location>
        <begin position="545"/>
        <end position="564"/>
    </location>
</feature>
<dbReference type="GO" id="GO:0005886">
    <property type="term" value="C:plasma membrane"/>
    <property type="evidence" value="ECO:0007669"/>
    <property type="project" value="TreeGrafter"/>
</dbReference>
<dbReference type="AlphaFoldDB" id="A0AAJ0H3Z2"/>
<keyword evidence="4 5" id="KW-0472">Membrane</keyword>
<evidence type="ECO:0000313" key="7">
    <source>
        <dbReference type="EMBL" id="KAK3311080.1"/>
    </source>
</evidence>
<evidence type="ECO:0000313" key="8">
    <source>
        <dbReference type="Proteomes" id="UP001273166"/>
    </source>
</evidence>
<evidence type="ECO:0000256" key="1">
    <source>
        <dbReference type="ARBA" id="ARBA00004141"/>
    </source>
</evidence>
<feature type="transmembrane region" description="Helical" evidence="5">
    <location>
        <begin position="122"/>
        <end position="141"/>
    </location>
</feature>
<comment type="subcellular location">
    <subcellularLocation>
        <location evidence="1">Membrane</location>
        <topology evidence="1">Multi-pass membrane protein</topology>
    </subcellularLocation>
</comment>
<dbReference type="GO" id="GO:0022857">
    <property type="term" value="F:transmembrane transporter activity"/>
    <property type="evidence" value="ECO:0007669"/>
    <property type="project" value="InterPro"/>
</dbReference>
<feature type="transmembrane region" description="Helical" evidence="5">
    <location>
        <begin position="247"/>
        <end position="270"/>
    </location>
</feature>
<comment type="caution">
    <text evidence="7">The sequence shown here is derived from an EMBL/GenBank/DDBJ whole genome shotgun (WGS) entry which is preliminary data.</text>
</comment>
<accession>A0AAJ0H3Z2</accession>